<comment type="similarity">
    <text evidence="6 7">Belongs to the FliO/MopB family.</text>
</comment>
<keyword evidence="2 7" id="KW-0812">Transmembrane</keyword>
<dbReference type="OrthoDB" id="5741235at2"/>
<evidence type="ECO:0000256" key="6">
    <source>
        <dbReference type="ARBA" id="ARBA00037937"/>
    </source>
</evidence>
<dbReference type="PANTHER" id="PTHR38766">
    <property type="entry name" value="FLAGELLAR PROTEIN FLIO"/>
    <property type="match status" value="1"/>
</dbReference>
<evidence type="ECO:0000256" key="7">
    <source>
        <dbReference type="RuleBase" id="RU362064"/>
    </source>
</evidence>
<accession>A0A286BXQ4</accession>
<keyword evidence="9" id="KW-1185">Reference proteome</keyword>
<keyword evidence="8" id="KW-0966">Cell projection</keyword>
<name>A0A286BXQ4_9GAMM</name>
<evidence type="ECO:0000256" key="3">
    <source>
        <dbReference type="ARBA" id="ARBA00022989"/>
    </source>
</evidence>
<dbReference type="InterPro" id="IPR022781">
    <property type="entry name" value="Flagellar_biosynth_FliO"/>
</dbReference>
<dbReference type="GO" id="GO:0009425">
    <property type="term" value="C:bacterial-type flagellum basal body"/>
    <property type="evidence" value="ECO:0007669"/>
    <property type="project" value="UniProtKB-SubCell"/>
</dbReference>
<evidence type="ECO:0000256" key="1">
    <source>
        <dbReference type="ARBA" id="ARBA00022475"/>
    </source>
</evidence>
<evidence type="ECO:0000256" key="4">
    <source>
        <dbReference type="ARBA" id="ARBA00023136"/>
    </source>
</evidence>
<keyword evidence="4 7" id="KW-0472">Membrane</keyword>
<dbReference type="PANTHER" id="PTHR38766:SF1">
    <property type="entry name" value="FLAGELLAR PROTEIN FLIO"/>
    <property type="match status" value="1"/>
</dbReference>
<evidence type="ECO:0000256" key="5">
    <source>
        <dbReference type="ARBA" id="ARBA00023143"/>
    </source>
</evidence>
<keyword evidence="1 7" id="KW-1003">Cell membrane</keyword>
<keyword evidence="5 7" id="KW-0975">Bacterial flagellum</keyword>
<dbReference type="RefSeq" id="WP_097096813.1">
    <property type="nucleotide sequence ID" value="NZ_OCMY01000001.1"/>
</dbReference>
<dbReference type="NCBIfam" id="TIGR03500">
    <property type="entry name" value="FliO_TIGR"/>
    <property type="match status" value="1"/>
</dbReference>
<dbReference type="InterPro" id="IPR052205">
    <property type="entry name" value="FliO/MopB"/>
</dbReference>
<comment type="subcellular location">
    <subcellularLocation>
        <location evidence="7">Cell membrane</location>
    </subcellularLocation>
    <subcellularLocation>
        <location evidence="7">Bacterial flagellum basal body</location>
    </subcellularLocation>
</comment>
<evidence type="ECO:0000256" key="2">
    <source>
        <dbReference type="ARBA" id="ARBA00022692"/>
    </source>
</evidence>
<feature type="transmembrane region" description="Helical" evidence="7">
    <location>
        <begin position="22"/>
        <end position="44"/>
    </location>
</feature>
<protein>
    <recommendedName>
        <fullName evidence="7">Flagellar protein</fullName>
    </recommendedName>
</protein>
<evidence type="ECO:0000313" key="8">
    <source>
        <dbReference type="EMBL" id="SOD38953.1"/>
    </source>
</evidence>
<dbReference type="AlphaFoldDB" id="A0A286BXQ4"/>
<keyword evidence="8" id="KW-0969">Cilium</keyword>
<keyword evidence="3 7" id="KW-1133">Transmembrane helix</keyword>
<dbReference type="EMBL" id="OCMY01000001">
    <property type="protein sequence ID" value="SOD38953.1"/>
    <property type="molecule type" value="Genomic_DNA"/>
</dbReference>
<dbReference type="Proteomes" id="UP000219271">
    <property type="component" value="Unassembled WGS sequence"/>
</dbReference>
<organism evidence="8 9">
    <name type="scientific">Candidatus Pantoea floridensis</name>
    <dbReference type="NCBI Taxonomy" id="1938870"/>
    <lineage>
        <taxon>Bacteria</taxon>
        <taxon>Pseudomonadati</taxon>
        <taxon>Pseudomonadota</taxon>
        <taxon>Gammaproteobacteria</taxon>
        <taxon>Enterobacterales</taxon>
        <taxon>Erwiniaceae</taxon>
        <taxon>Pantoea</taxon>
    </lineage>
</organism>
<dbReference type="GO" id="GO:0005886">
    <property type="term" value="C:plasma membrane"/>
    <property type="evidence" value="ECO:0007669"/>
    <property type="project" value="UniProtKB-SubCell"/>
</dbReference>
<dbReference type="Pfam" id="PF04347">
    <property type="entry name" value="FliO"/>
    <property type="match status" value="1"/>
</dbReference>
<keyword evidence="8" id="KW-0282">Flagellum</keyword>
<sequence length="132" mass="14301">MNTAAPLVQAAPASDVLATDSVLMTVTGALALIILAMVILAWIVRRSGLSRRLHDTQNVMTLVATKSLGNRERLVLVDVGDQRLVLGVTATQIACLNTQPRPETEPAATPPAGNTFPHMLESFLQKYRKENR</sequence>
<reference evidence="9" key="1">
    <citation type="submission" date="2017-09" db="EMBL/GenBank/DDBJ databases">
        <authorList>
            <person name="Varghese N."/>
            <person name="Submissions S."/>
        </authorList>
    </citation>
    <scope>NUCLEOTIDE SEQUENCE [LARGE SCALE GENOMIC DNA]</scope>
    <source>
        <strain evidence="9">JKS000234</strain>
    </source>
</reference>
<proteinExistence type="inferred from homology"/>
<dbReference type="GO" id="GO:0044781">
    <property type="term" value="P:bacterial-type flagellum organization"/>
    <property type="evidence" value="ECO:0007669"/>
    <property type="project" value="UniProtKB-UniRule"/>
</dbReference>
<gene>
    <name evidence="8" type="ORF">SAMN06273570_3390</name>
</gene>
<evidence type="ECO:0000313" key="9">
    <source>
        <dbReference type="Proteomes" id="UP000219271"/>
    </source>
</evidence>